<keyword evidence="7" id="KW-1185">Reference proteome</keyword>
<comment type="caution">
    <text evidence="6">The sequence shown here is derived from an EMBL/GenBank/DDBJ whole genome shotgun (WGS) entry which is preliminary data.</text>
</comment>
<dbReference type="SUPFAM" id="SSF50494">
    <property type="entry name" value="Trypsin-like serine proteases"/>
    <property type="match status" value="1"/>
</dbReference>
<dbReference type="PANTHER" id="PTHR24256">
    <property type="entry name" value="TRYPTASE-RELATED"/>
    <property type="match status" value="1"/>
</dbReference>
<dbReference type="InterPro" id="IPR001314">
    <property type="entry name" value="Peptidase_S1A"/>
</dbReference>
<keyword evidence="2" id="KW-0645">Protease</keyword>
<keyword evidence="2" id="KW-0720">Serine protease</keyword>
<dbReference type="InterPro" id="IPR051487">
    <property type="entry name" value="Ser/Thr_Proteases_Immune/Dev"/>
</dbReference>
<dbReference type="GO" id="GO:0006508">
    <property type="term" value="P:proteolysis"/>
    <property type="evidence" value="ECO:0007669"/>
    <property type="project" value="UniProtKB-KW"/>
</dbReference>
<sequence>MPRHVALMSALLLALHASLASGRLLRAQGSATAHAAPPPPLPLVLATLPAAFLPINAAPEDAEPAGTVEMKIISGQPAPALPYAFMVALITESSFFCGGTLLDATTVLTAAHCVVDTNLVDNPDALEVWRIDGSTAQVAKIFAHPGYSASTIPNDNKDLTFNGNLHDLAVLKLAAPVADPIAVALPNATTVLPVGQQLQISGWGTTESGRASSVLLDADVKYLAPNQCPPDYDDVLCAGGTGENTCSGDSGGPLLLRDPETGVATQFGVTSHGPDCLSGPALAYGYYTDVRKYLPAIESFRQGQQIAWDSSSDSSGGGGGPTFGSLGQGTAQLTDAAAGGEAPAPAPAPQNAGDVPSNWGFVEGTEAADASVGWGQGALDQIMCQVFSNC</sequence>
<evidence type="ECO:0000313" key="6">
    <source>
        <dbReference type="EMBL" id="KAI3426963.1"/>
    </source>
</evidence>
<feature type="signal peptide" evidence="4">
    <location>
        <begin position="1"/>
        <end position="22"/>
    </location>
</feature>
<dbReference type="Proteomes" id="UP001055712">
    <property type="component" value="Unassembled WGS sequence"/>
</dbReference>
<dbReference type="PROSITE" id="PS50240">
    <property type="entry name" value="TRYPSIN_DOM"/>
    <property type="match status" value="1"/>
</dbReference>
<dbReference type="InterPro" id="IPR001254">
    <property type="entry name" value="Trypsin_dom"/>
</dbReference>
<evidence type="ECO:0000259" key="5">
    <source>
        <dbReference type="PROSITE" id="PS50240"/>
    </source>
</evidence>
<keyword evidence="1" id="KW-1015">Disulfide bond</keyword>
<feature type="region of interest" description="Disordered" evidence="3">
    <location>
        <begin position="307"/>
        <end position="361"/>
    </location>
</feature>
<reference evidence="6" key="1">
    <citation type="journal article" date="2019" name="Plant J.">
        <title>Chlorella vulgaris genome assembly and annotation reveals the molecular basis for metabolic acclimation to high light conditions.</title>
        <authorList>
            <person name="Cecchin M."/>
            <person name="Marcolungo L."/>
            <person name="Rossato M."/>
            <person name="Girolomoni L."/>
            <person name="Cosentino E."/>
            <person name="Cuine S."/>
            <person name="Li-Beisson Y."/>
            <person name="Delledonne M."/>
            <person name="Ballottari M."/>
        </authorList>
    </citation>
    <scope>NUCLEOTIDE SEQUENCE</scope>
    <source>
        <strain evidence="6">211/11P</strain>
    </source>
</reference>
<dbReference type="EMBL" id="SIDB01000010">
    <property type="protein sequence ID" value="KAI3426963.1"/>
    <property type="molecule type" value="Genomic_DNA"/>
</dbReference>
<dbReference type="InterPro" id="IPR043504">
    <property type="entry name" value="Peptidase_S1_PA_chymotrypsin"/>
</dbReference>
<reference evidence="6" key="2">
    <citation type="submission" date="2020-11" db="EMBL/GenBank/DDBJ databases">
        <authorList>
            <person name="Cecchin M."/>
            <person name="Marcolungo L."/>
            <person name="Rossato M."/>
            <person name="Girolomoni L."/>
            <person name="Cosentino E."/>
            <person name="Cuine S."/>
            <person name="Li-Beisson Y."/>
            <person name="Delledonne M."/>
            <person name="Ballottari M."/>
        </authorList>
    </citation>
    <scope>NUCLEOTIDE SEQUENCE</scope>
    <source>
        <strain evidence="6">211/11P</strain>
        <tissue evidence="6">Whole cell</tissue>
    </source>
</reference>
<protein>
    <recommendedName>
        <fullName evidence="5">Peptidase S1 domain-containing protein</fullName>
    </recommendedName>
</protein>
<evidence type="ECO:0000313" key="7">
    <source>
        <dbReference type="Proteomes" id="UP001055712"/>
    </source>
</evidence>
<dbReference type="PROSITE" id="PS00134">
    <property type="entry name" value="TRYPSIN_HIS"/>
    <property type="match status" value="1"/>
</dbReference>
<dbReference type="InterPro" id="IPR033116">
    <property type="entry name" value="TRYPSIN_SER"/>
</dbReference>
<feature type="compositionally biased region" description="Low complexity" evidence="3">
    <location>
        <begin position="336"/>
        <end position="353"/>
    </location>
</feature>
<evidence type="ECO:0000256" key="4">
    <source>
        <dbReference type="SAM" id="SignalP"/>
    </source>
</evidence>
<organism evidence="6 7">
    <name type="scientific">Chlorella vulgaris</name>
    <name type="common">Green alga</name>
    <dbReference type="NCBI Taxonomy" id="3077"/>
    <lineage>
        <taxon>Eukaryota</taxon>
        <taxon>Viridiplantae</taxon>
        <taxon>Chlorophyta</taxon>
        <taxon>core chlorophytes</taxon>
        <taxon>Trebouxiophyceae</taxon>
        <taxon>Chlorellales</taxon>
        <taxon>Chlorellaceae</taxon>
        <taxon>Chlorella clade</taxon>
        <taxon>Chlorella</taxon>
    </lineage>
</organism>
<evidence type="ECO:0000256" key="3">
    <source>
        <dbReference type="SAM" id="MobiDB-lite"/>
    </source>
</evidence>
<keyword evidence="4" id="KW-0732">Signal</keyword>
<keyword evidence="2" id="KW-0378">Hydrolase</keyword>
<gene>
    <name evidence="6" type="ORF">D9Q98_006907</name>
</gene>
<dbReference type="Gene3D" id="2.40.10.10">
    <property type="entry name" value="Trypsin-like serine proteases"/>
    <property type="match status" value="1"/>
</dbReference>
<dbReference type="PROSITE" id="PS00135">
    <property type="entry name" value="TRYPSIN_SER"/>
    <property type="match status" value="1"/>
</dbReference>
<dbReference type="AlphaFoldDB" id="A0A9D4YUI3"/>
<dbReference type="PRINTS" id="PR00722">
    <property type="entry name" value="CHYMOTRYPSIN"/>
</dbReference>
<dbReference type="InterPro" id="IPR018114">
    <property type="entry name" value="TRYPSIN_HIS"/>
</dbReference>
<evidence type="ECO:0000256" key="1">
    <source>
        <dbReference type="ARBA" id="ARBA00023157"/>
    </source>
</evidence>
<feature type="domain" description="Peptidase S1" evidence="5">
    <location>
        <begin position="72"/>
        <end position="302"/>
    </location>
</feature>
<dbReference type="InterPro" id="IPR009003">
    <property type="entry name" value="Peptidase_S1_PA"/>
</dbReference>
<feature type="chain" id="PRO_5038350639" description="Peptidase S1 domain-containing protein" evidence="4">
    <location>
        <begin position="23"/>
        <end position="390"/>
    </location>
</feature>
<dbReference type="OrthoDB" id="509056at2759"/>
<name>A0A9D4YUI3_CHLVU</name>
<dbReference type="GO" id="GO:0004252">
    <property type="term" value="F:serine-type endopeptidase activity"/>
    <property type="evidence" value="ECO:0007669"/>
    <property type="project" value="InterPro"/>
</dbReference>
<accession>A0A9D4YUI3</accession>
<dbReference type="Pfam" id="PF00089">
    <property type="entry name" value="Trypsin"/>
    <property type="match status" value="1"/>
</dbReference>
<dbReference type="SMART" id="SM00020">
    <property type="entry name" value="Tryp_SPc"/>
    <property type="match status" value="1"/>
</dbReference>
<evidence type="ECO:0000256" key="2">
    <source>
        <dbReference type="RuleBase" id="RU363034"/>
    </source>
</evidence>
<dbReference type="CDD" id="cd00190">
    <property type="entry name" value="Tryp_SPc"/>
    <property type="match status" value="1"/>
</dbReference>
<proteinExistence type="predicted"/>